<dbReference type="SUPFAM" id="SSF54862">
    <property type="entry name" value="4Fe-4S ferredoxins"/>
    <property type="match status" value="1"/>
</dbReference>
<evidence type="ECO:0000256" key="7">
    <source>
        <dbReference type="ARBA" id="ARBA00023291"/>
    </source>
</evidence>
<reference evidence="8 9" key="1">
    <citation type="submission" date="2018-11" db="EMBL/GenBank/DDBJ databases">
        <title>Sequencing the genomes of 1000 actinobacteria strains.</title>
        <authorList>
            <person name="Klenk H.-P."/>
        </authorList>
    </citation>
    <scope>NUCLEOTIDE SEQUENCE [LARGE SCALE GENOMIC DNA]</scope>
    <source>
        <strain evidence="8 9">DSM 44254</strain>
    </source>
</reference>
<dbReference type="PANTHER" id="PTHR36923:SF3">
    <property type="entry name" value="FERREDOXIN"/>
    <property type="match status" value="1"/>
</dbReference>
<keyword evidence="6" id="KW-0411">Iron-sulfur</keyword>
<keyword evidence="9" id="KW-1185">Reference proteome</keyword>
<protein>
    <submittedName>
        <fullName evidence="8">Ferredoxin</fullName>
    </submittedName>
</protein>
<dbReference type="AlphaFoldDB" id="A0A3N1D337"/>
<accession>A0A3N1D337</accession>
<dbReference type="EMBL" id="RJKE01000001">
    <property type="protein sequence ID" value="ROO87947.1"/>
    <property type="molecule type" value="Genomic_DNA"/>
</dbReference>
<dbReference type="Proteomes" id="UP000272400">
    <property type="component" value="Unassembled WGS sequence"/>
</dbReference>
<dbReference type="PANTHER" id="PTHR36923">
    <property type="entry name" value="FERREDOXIN"/>
    <property type="match status" value="1"/>
</dbReference>
<name>A0A3N1D337_9ACTN</name>
<keyword evidence="5" id="KW-0408">Iron</keyword>
<evidence type="ECO:0000256" key="3">
    <source>
        <dbReference type="ARBA" id="ARBA00022723"/>
    </source>
</evidence>
<evidence type="ECO:0000313" key="9">
    <source>
        <dbReference type="Proteomes" id="UP000272400"/>
    </source>
</evidence>
<comment type="caution">
    <text evidence="8">The sequence shown here is derived from an EMBL/GenBank/DDBJ whole genome shotgun (WGS) entry which is preliminary data.</text>
</comment>
<dbReference type="Pfam" id="PF13459">
    <property type="entry name" value="Fer4_15"/>
    <property type="match status" value="1"/>
</dbReference>
<dbReference type="InterPro" id="IPR051269">
    <property type="entry name" value="Fe-S_cluster_ET"/>
</dbReference>
<keyword evidence="2" id="KW-0813">Transport</keyword>
<comment type="cofactor">
    <cofactor evidence="1">
        <name>[3Fe-4S] cluster</name>
        <dbReference type="ChEBI" id="CHEBI:21137"/>
    </cofactor>
</comment>
<keyword evidence="7" id="KW-0003">3Fe-4S</keyword>
<evidence type="ECO:0000313" key="8">
    <source>
        <dbReference type="EMBL" id="ROO87947.1"/>
    </source>
</evidence>
<evidence type="ECO:0000256" key="5">
    <source>
        <dbReference type="ARBA" id="ARBA00023004"/>
    </source>
</evidence>
<dbReference type="Gene3D" id="3.30.70.20">
    <property type="match status" value="1"/>
</dbReference>
<keyword evidence="4" id="KW-0249">Electron transport</keyword>
<evidence type="ECO:0000256" key="2">
    <source>
        <dbReference type="ARBA" id="ARBA00022448"/>
    </source>
</evidence>
<dbReference type="GO" id="GO:0046872">
    <property type="term" value="F:metal ion binding"/>
    <property type="evidence" value="ECO:0007669"/>
    <property type="project" value="UniProtKB-KW"/>
</dbReference>
<proteinExistence type="predicted"/>
<dbReference type="OrthoDB" id="3215002at2"/>
<evidence type="ECO:0000256" key="6">
    <source>
        <dbReference type="ARBA" id="ARBA00023014"/>
    </source>
</evidence>
<gene>
    <name evidence="8" type="ORF">EDD29_5596</name>
</gene>
<sequence length="64" mass="6573">MHIAIDPERCQGHALCLMAAPDLLDFDEEAGRALSTGDEVPPGGEAAAGRAAATCPERALTVRG</sequence>
<dbReference type="GO" id="GO:0051538">
    <property type="term" value="F:3 iron, 4 sulfur cluster binding"/>
    <property type="evidence" value="ECO:0007669"/>
    <property type="project" value="UniProtKB-KW"/>
</dbReference>
<evidence type="ECO:0000256" key="1">
    <source>
        <dbReference type="ARBA" id="ARBA00001927"/>
    </source>
</evidence>
<keyword evidence="3" id="KW-0479">Metal-binding</keyword>
<dbReference type="RefSeq" id="WP_123667172.1">
    <property type="nucleotide sequence ID" value="NZ_RJKE01000001.1"/>
</dbReference>
<organism evidence="8 9">
    <name type="scientific">Actinocorallia herbida</name>
    <dbReference type="NCBI Taxonomy" id="58109"/>
    <lineage>
        <taxon>Bacteria</taxon>
        <taxon>Bacillati</taxon>
        <taxon>Actinomycetota</taxon>
        <taxon>Actinomycetes</taxon>
        <taxon>Streptosporangiales</taxon>
        <taxon>Thermomonosporaceae</taxon>
        <taxon>Actinocorallia</taxon>
    </lineage>
</organism>
<evidence type="ECO:0000256" key="4">
    <source>
        <dbReference type="ARBA" id="ARBA00022982"/>
    </source>
</evidence>